<name>A0AAP2GQD0_9BACT</name>
<dbReference type="RefSeq" id="WP_254164498.1">
    <property type="nucleotide sequence ID" value="NZ_JAHESF010000014.1"/>
</dbReference>
<organism evidence="1 2">
    <name type="scientific">Chryseosolibacter histidini</name>
    <dbReference type="NCBI Taxonomy" id="2782349"/>
    <lineage>
        <taxon>Bacteria</taxon>
        <taxon>Pseudomonadati</taxon>
        <taxon>Bacteroidota</taxon>
        <taxon>Cytophagia</taxon>
        <taxon>Cytophagales</taxon>
        <taxon>Chryseotaleaceae</taxon>
        <taxon>Chryseosolibacter</taxon>
    </lineage>
</organism>
<keyword evidence="2" id="KW-1185">Reference proteome</keyword>
<comment type="caution">
    <text evidence="1">The sequence shown here is derived from an EMBL/GenBank/DDBJ whole genome shotgun (WGS) entry which is preliminary data.</text>
</comment>
<dbReference type="Proteomes" id="UP001319200">
    <property type="component" value="Unassembled WGS sequence"/>
</dbReference>
<reference evidence="1 2" key="1">
    <citation type="submission" date="2021-05" db="EMBL/GenBank/DDBJ databases">
        <title>A Polyphasic approach of four new species of the genus Ohtaekwangia: Ohtaekwangia histidinii sp. nov., Ohtaekwangia cretensis sp. nov., Ohtaekwangia indiensis sp. nov., Ohtaekwangia reichenbachii sp. nov. from diverse environment.</title>
        <authorList>
            <person name="Octaviana S."/>
        </authorList>
    </citation>
    <scope>NUCLEOTIDE SEQUENCE [LARGE SCALE GENOMIC DNA]</scope>
    <source>
        <strain evidence="1 2">PWU4</strain>
    </source>
</reference>
<evidence type="ECO:0008006" key="3">
    <source>
        <dbReference type="Google" id="ProtNLM"/>
    </source>
</evidence>
<proteinExistence type="predicted"/>
<evidence type="ECO:0000313" key="2">
    <source>
        <dbReference type="Proteomes" id="UP001319200"/>
    </source>
</evidence>
<dbReference type="EMBL" id="JAHESF010000014">
    <property type="protein sequence ID" value="MBT1698392.1"/>
    <property type="molecule type" value="Genomic_DNA"/>
</dbReference>
<protein>
    <recommendedName>
        <fullName evidence="3">TonB-dependent receptor</fullName>
    </recommendedName>
</protein>
<gene>
    <name evidence="1" type="ORF">KK083_15995</name>
</gene>
<evidence type="ECO:0000313" key="1">
    <source>
        <dbReference type="EMBL" id="MBT1698392.1"/>
    </source>
</evidence>
<dbReference type="AlphaFoldDB" id="A0AAP2GQD0"/>
<sequence length="117" mass="13241">MLGSSAFDNASVYRAENRWTTENPNGTMPRAEDLAPGNNTNWLFDATFVRLKTLELGYSIPSPVISRLGLSNVRFYVSGFNVLTWAKEIKWTDPEQSGGYLYYPQQRVLNLGVNVKF</sequence>
<accession>A0AAP2GQD0</accession>